<sequence length="329" mass="34675">MINRTRRSLALASVAMAGTLATCGMAWGQPASDWPTRPVNIVVGFSAGGPTDVVARILAEHLTARFKQSFVVENRPGASGAVAAAQLKQANPDGYTLMFGSSSTLSIIPTLQKTSYDSVRDFTAIALVASYPYFLVVPASSPITTLDQFLQRGRDPSSQLSYASAGNGAVNHLAGEWFKRDAKINAVHVPYKGDSAAVTDLVAGRIDFAFLAGAVALPQVKGGKMRILASASATPGLGGEGVPTLGTRFKGFAAEPWNGLMGPAGVPQPIVAKLNAAVNEIMNRKDVKERLASLGQFPFTGSPQQFTDHIKSQTERWASIIKAADINTD</sequence>
<proteinExistence type="inferred from homology"/>
<dbReference type="CDD" id="cd07012">
    <property type="entry name" value="PBP2_Bug_TTT"/>
    <property type="match status" value="1"/>
</dbReference>
<feature type="chain" id="PRO_5021709014" evidence="2">
    <location>
        <begin position="27"/>
        <end position="329"/>
    </location>
</feature>
<dbReference type="InterPro" id="IPR042100">
    <property type="entry name" value="Bug_dom1"/>
</dbReference>
<keyword evidence="4" id="KW-1185">Reference proteome</keyword>
<dbReference type="Proteomes" id="UP000318141">
    <property type="component" value="Unassembled WGS sequence"/>
</dbReference>
<evidence type="ECO:0000256" key="2">
    <source>
        <dbReference type="SAM" id="SignalP"/>
    </source>
</evidence>
<dbReference type="PANTHER" id="PTHR42928">
    <property type="entry name" value="TRICARBOXYLATE-BINDING PROTEIN"/>
    <property type="match status" value="1"/>
</dbReference>
<dbReference type="InterPro" id="IPR005064">
    <property type="entry name" value="BUG"/>
</dbReference>
<keyword evidence="2" id="KW-0732">Signal</keyword>
<dbReference type="Pfam" id="PF03401">
    <property type="entry name" value="TctC"/>
    <property type="match status" value="1"/>
</dbReference>
<keyword evidence="3" id="KW-0675">Receptor</keyword>
<name>A0A562BUG8_9BURK</name>
<protein>
    <submittedName>
        <fullName evidence="3">Tripartite-type tricarboxylate transporter receptor subunit TctC</fullName>
    </submittedName>
</protein>
<reference evidence="3 4" key="1">
    <citation type="submission" date="2019-07" db="EMBL/GenBank/DDBJ databases">
        <title>Genome sequencing of lignin-degrading bacterial isolates.</title>
        <authorList>
            <person name="Gladden J."/>
        </authorList>
    </citation>
    <scope>NUCLEOTIDE SEQUENCE [LARGE SCALE GENOMIC DNA]</scope>
    <source>
        <strain evidence="3 4">J11</strain>
    </source>
</reference>
<dbReference type="OrthoDB" id="7246401at2"/>
<dbReference type="Gene3D" id="3.40.190.150">
    <property type="entry name" value="Bordetella uptake gene, domain 1"/>
    <property type="match status" value="1"/>
</dbReference>
<comment type="caution">
    <text evidence="3">The sequence shown here is derived from an EMBL/GenBank/DDBJ whole genome shotgun (WGS) entry which is preliminary data.</text>
</comment>
<evidence type="ECO:0000256" key="1">
    <source>
        <dbReference type="ARBA" id="ARBA00006987"/>
    </source>
</evidence>
<dbReference type="AlphaFoldDB" id="A0A562BUG8"/>
<gene>
    <name evidence="3" type="ORF">L602_001000000970</name>
</gene>
<dbReference type="PANTHER" id="PTHR42928:SF5">
    <property type="entry name" value="BLR1237 PROTEIN"/>
    <property type="match status" value="1"/>
</dbReference>
<evidence type="ECO:0000313" key="4">
    <source>
        <dbReference type="Proteomes" id="UP000318141"/>
    </source>
</evidence>
<evidence type="ECO:0000313" key="3">
    <source>
        <dbReference type="EMBL" id="TWG88898.1"/>
    </source>
</evidence>
<dbReference type="EMBL" id="VLJN01000002">
    <property type="protein sequence ID" value="TWG88898.1"/>
    <property type="molecule type" value="Genomic_DNA"/>
</dbReference>
<dbReference type="SUPFAM" id="SSF53850">
    <property type="entry name" value="Periplasmic binding protein-like II"/>
    <property type="match status" value="1"/>
</dbReference>
<feature type="signal peptide" evidence="2">
    <location>
        <begin position="1"/>
        <end position="26"/>
    </location>
</feature>
<organism evidence="3 4">
    <name type="scientific">Cupriavidus gilardii J11</name>
    <dbReference type="NCBI Taxonomy" id="936133"/>
    <lineage>
        <taxon>Bacteria</taxon>
        <taxon>Pseudomonadati</taxon>
        <taxon>Pseudomonadota</taxon>
        <taxon>Betaproteobacteria</taxon>
        <taxon>Burkholderiales</taxon>
        <taxon>Burkholderiaceae</taxon>
        <taxon>Cupriavidus</taxon>
    </lineage>
</organism>
<comment type="similarity">
    <text evidence="1">Belongs to the UPF0065 (bug) family.</text>
</comment>
<dbReference type="PIRSF" id="PIRSF017082">
    <property type="entry name" value="YflP"/>
    <property type="match status" value="1"/>
</dbReference>
<accession>A0A562BUG8</accession>
<dbReference type="Gene3D" id="3.40.190.10">
    <property type="entry name" value="Periplasmic binding protein-like II"/>
    <property type="match status" value="1"/>
</dbReference>